<keyword evidence="3" id="KW-1185">Reference proteome</keyword>
<dbReference type="Proteomes" id="UP000315385">
    <property type="component" value="Unassembled WGS sequence"/>
</dbReference>
<gene>
    <name evidence="2" type="ORF">EWF95_04030</name>
</gene>
<evidence type="ECO:0000256" key="1">
    <source>
        <dbReference type="SAM" id="MobiDB-lite"/>
    </source>
</evidence>
<dbReference type="RefSeq" id="WP_142442769.1">
    <property type="nucleotide sequence ID" value="NZ_SESI01000001.1"/>
</dbReference>
<comment type="caution">
    <text evidence="2">The sequence shown here is derived from an EMBL/GenBank/DDBJ whole genome shotgun (WGS) entry which is preliminary data.</text>
</comment>
<accession>A0A544QRQ7</accession>
<dbReference type="AlphaFoldDB" id="A0A544QRQ7"/>
<dbReference type="PROSITE" id="PS51257">
    <property type="entry name" value="PROKAR_LIPOPROTEIN"/>
    <property type="match status" value="1"/>
</dbReference>
<name>A0A544QRQ7_9EURY</name>
<sequence length="195" mass="21321">MITRRKLIAGASTVGGITLVAGCSGGTQGSNNSQTETKEQESNETDNNDDQESVETDQIGSEIFVQNTSFSYAFSGGLSSVVEVVNNREQGSGSVEVNILIEAYDGETKLGEDNSWQRVEATAGESEYDENIGENDEYYNRYAEEFELNIEEISQTAEHSIDDVTEVVIYGRTRDAESVRVTTVSGSELRDRVDS</sequence>
<dbReference type="EMBL" id="SESI01000001">
    <property type="protein sequence ID" value="TQQ82117.1"/>
    <property type="molecule type" value="Genomic_DNA"/>
</dbReference>
<protein>
    <submittedName>
        <fullName evidence="2">Uncharacterized protein</fullName>
    </submittedName>
</protein>
<reference evidence="2 3" key="1">
    <citation type="submission" date="2019-02" db="EMBL/GenBank/DDBJ databases">
        <title>Halonotius sp. a new haloqrchaeon isolated from saline water.</title>
        <authorList>
            <person name="Duran-Viseras A."/>
            <person name="Sanchez-Porro C."/>
            <person name="Ventosa A."/>
        </authorList>
    </citation>
    <scope>NUCLEOTIDE SEQUENCE [LARGE SCALE GENOMIC DNA]</scope>
    <source>
        <strain evidence="2 3">F9-27</strain>
    </source>
</reference>
<proteinExistence type="predicted"/>
<organism evidence="2 3">
    <name type="scientific">Halonotius roseus</name>
    <dbReference type="NCBI Taxonomy" id="2511997"/>
    <lineage>
        <taxon>Archaea</taxon>
        <taxon>Methanobacteriati</taxon>
        <taxon>Methanobacteriota</taxon>
        <taxon>Stenosarchaea group</taxon>
        <taxon>Halobacteria</taxon>
        <taxon>Halobacteriales</taxon>
        <taxon>Haloferacaceae</taxon>
        <taxon>Halonotius</taxon>
    </lineage>
</organism>
<evidence type="ECO:0000313" key="2">
    <source>
        <dbReference type="EMBL" id="TQQ82117.1"/>
    </source>
</evidence>
<evidence type="ECO:0000313" key="3">
    <source>
        <dbReference type="Proteomes" id="UP000315385"/>
    </source>
</evidence>
<feature type="compositionally biased region" description="Acidic residues" evidence="1">
    <location>
        <begin position="42"/>
        <end position="55"/>
    </location>
</feature>
<feature type="region of interest" description="Disordered" evidence="1">
    <location>
        <begin position="23"/>
        <end position="55"/>
    </location>
</feature>